<evidence type="ECO:0000256" key="2">
    <source>
        <dbReference type="ARBA" id="ARBA00022737"/>
    </source>
</evidence>
<accession>A0ABN9LBH8</accession>
<dbReference type="EMBL" id="CAUEEQ010012703">
    <property type="protein sequence ID" value="CAJ0936711.1"/>
    <property type="molecule type" value="Genomic_DNA"/>
</dbReference>
<proteinExistence type="predicted"/>
<dbReference type="CDD" id="cd01448">
    <property type="entry name" value="TST_Repeat_1"/>
    <property type="match status" value="1"/>
</dbReference>
<dbReference type="Pfam" id="PF00581">
    <property type="entry name" value="Rhodanese"/>
    <property type="match status" value="2"/>
</dbReference>
<gene>
    <name evidence="4" type="ORF">RIMI_LOCUS6891153</name>
</gene>
<evidence type="ECO:0000313" key="4">
    <source>
        <dbReference type="EMBL" id="CAJ0936711.1"/>
    </source>
</evidence>
<sequence>MSHHLLSRALVSINWLSEALKTCKPGAALRILDASFYYPPIRDGRKEYEEKHIPGALYFDIDECKEKTSPYETMIPSESYFSKYVGNLGINNDTHVVIYDADQVGVYYAARAWWMFRVFGHSKVSVLNGGFRNWVKQGLPVTSEVEKPKPESFRAVLNPSLVKSYEDIQRNRNTKEFQLVDSRPEGRYLGTEPEPGEVILPGHIPGSLNLPFTSFLTEEGFEKTPEEMKQLFKEKGIDLTKPLTITCRRGVTACQLVLASFILGKEDTAVYDGSWFEWFHRAKPEDRVTQWKDEK</sequence>
<dbReference type="Proteomes" id="UP001176940">
    <property type="component" value="Unassembled WGS sequence"/>
</dbReference>
<dbReference type="Gene3D" id="3.40.250.10">
    <property type="entry name" value="Rhodanese-like domain"/>
    <property type="match status" value="2"/>
</dbReference>
<name>A0ABN9LBH8_9NEOB</name>
<dbReference type="InterPro" id="IPR036873">
    <property type="entry name" value="Rhodanese-like_dom_sf"/>
</dbReference>
<dbReference type="PANTHER" id="PTHR11364:SF37">
    <property type="entry name" value="THIOSULFATE SULFURTRANSFERASE"/>
    <property type="match status" value="1"/>
</dbReference>
<dbReference type="SUPFAM" id="SSF52821">
    <property type="entry name" value="Rhodanese/Cell cycle control phosphatase"/>
    <property type="match status" value="2"/>
</dbReference>
<organism evidence="4 5">
    <name type="scientific">Ranitomeya imitator</name>
    <name type="common">mimic poison frog</name>
    <dbReference type="NCBI Taxonomy" id="111125"/>
    <lineage>
        <taxon>Eukaryota</taxon>
        <taxon>Metazoa</taxon>
        <taxon>Chordata</taxon>
        <taxon>Craniata</taxon>
        <taxon>Vertebrata</taxon>
        <taxon>Euteleostomi</taxon>
        <taxon>Amphibia</taxon>
        <taxon>Batrachia</taxon>
        <taxon>Anura</taxon>
        <taxon>Neobatrachia</taxon>
        <taxon>Hyloidea</taxon>
        <taxon>Dendrobatidae</taxon>
        <taxon>Dendrobatinae</taxon>
        <taxon>Ranitomeya</taxon>
    </lineage>
</organism>
<dbReference type="SMART" id="SM00450">
    <property type="entry name" value="RHOD"/>
    <property type="match status" value="2"/>
</dbReference>
<keyword evidence="1" id="KW-0808">Transferase</keyword>
<keyword evidence="5" id="KW-1185">Reference proteome</keyword>
<comment type="caution">
    <text evidence="4">The sequence shown here is derived from an EMBL/GenBank/DDBJ whole genome shotgun (WGS) entry which is preliminary data.</text>
</comment>
<evidence type="ECO:0000256" key="1">
    <source>
        <dbReference type="ARBA" id="ARBA00022679"/>
    </source>
</evidence>
<evidence type="ECO:0000313" key="5">
    <source>
        <dbReference type="Proteomes" id="UP001176940"/>
    </source>
</evidence>
<feature type="domain" description="Rhodanese" evidence="3">
    <location>
        <begin position="173"/>
        <end position="287"/>
    </location>
</feature>
<protein>
    <recommendedName>
        <fullName evidence="3">Rhodanese domain-containing protein</fullName>
    </recommendedName>
</protein>
<dbReference type="CDD" id="cd01449">
    <property type="entry name" value="TST_Repeat_2"/>
    <property type="match status" value="1"/>
</dbReference>
<keyword evidence="2" id="KW-0677">Repeat</keyword>
<dbReference type="InterPro" id="IPR001763">
    <property type="entry name" value="Rhodanese-like_dom"/>
</dbReference>
<feature type="domain" description="Rhodanese" evidence="3">
    <location>
        <begin position="25"/>
        <end position="143"/>
    </location>
</feature>
<evidence type="ECO:0000259" key="3">
    <source>
        <dbReference type="PROSITE" id="PS50206"/>
    </source>
</evidence>
<dbReference type="PROSITE" id="PS50206">
    <property type="entry name" value="RHODANESE_3"/>
    <property type="match status" value="2"/>
</dbReference>
<dbReference type="PANTHER" id="PTHR11364">
    <property type="entry name" value="THIOSULFATE SULFERTANSFERASE"/>
    <property type="match status" value="1"/>
</dbReference>
<dbReference type="InterPro" id="IPR001307">
    <property type="entry name" value="Thiosulphate_STrfase_CS"/>
</dbReference>
<reference evidence="4" key="1">
    <citation type="submission" date="2023-07" db="EMBL/GenBank/DDBJ databases">
        <authorList>
            <person name="Stuckert A."/>
        </authorList>
    </citation>
    <scope>NUCLEOTIDE SEQUENCE</scope>
</reference>
<dbReference type="InterPro" id="IPR045078">
    <property type="entry name" value="TST/MPST-like"/>
</dbReference>
<dbReference type="PROSITE" id="PS00380">
    <property type="entry name" value="RHODANESE_1"/>
    <property type="match status" value="1"/>
</dbReference>